<reference evidence="4 5" key="1">
    <citation type="submission" date="2019-02" db="EMBL/GenBank/DDBJ databases">
        <title>Sequencing the genomes of 1000 actinobacteria strains.</title>
        <authorList>
            <person name="Klenk H.-P."/>
        </authorList>
    </citation>
    <scope>NUCLEOTIDE SEQUENCE [LARGE SCALE GENOMIC DNA]</scope>
    <source>
        <strain evidence="4 5">DSM 45779</strain>
    </source>
</reference>
<keyword evidence="5" id="KW-1185">Reference proteome</keyword>
<dbReference type="Pfam" id="PF13472">
    <property type="entry name" value="Lipase_GDSL_2"/>
    <property type="match status" value="1"/>
</dbReference>
<name>A0A4Q7V5K1_PSEST</name>
<dbReference type="EMBL" id="SHKL01000001">
    <property type="protein sequence ID" value="RZT89008.1"/>
    <property type="molecule type" value="Genomic_DNA"/>
</dbReference>
<gene>
    <name evidence="4" type="ORF">EV383_5962</name>
</gene>
<dbReference type="Gene3D" id="3.40.50.1110">
    <property type="entry name" value="SGNH hydrolase"/>
    <property type="match status" value="1"/>
</dbReference>
<keyword evidence="2" id="KW-0732">Signal</keyword>
<comment type="caution">
    <text evidence="4">The sequence shown here is derived from an EMBL/GenBank/DDBJ whole genome shotgun (WGS) entry which is preliminary data.</text>
</comment>
<dbReference type="InterPro" id="IPR036514">
    <property type="entry name" value="SGNH_hydro_sf"/>
</dbReference>
<feature type="region of interest" description="Disordered" evidence="1">
    <location>
        <begin position="31"/>
        <end position="70"/>
    </location>
</feature>
<accession>A0A4Q7V5K1</accession>
<evidence type="ECO:0000313" key="5">
    <source>
        <dbReference type="Proteomes" id="UP000291591"/>
    </source>
</evidence>
<evidence type="ECO:0000256" key="2">
    <source>
        <dbReference type="SAM" id="SignalP"/>
    </source>
</evidence>
<proteinExistence type="predicted"/>
<dbReference type="SUPFAM" id="SSF52266">
    <property type="entry name" value="SGNH hydrolase"/>
    <property type="match status" value="1"/>
</dbReference>
<sequence length="261" mass="26044">MRRLPVVLVIAVLGVLLLATIATAVLTGTSSSSSSADAATAPAQPAAPAAPAQPAAPAAGAPASGAPAAPAQQAGPLSVAFLGDGYTSGSPAGGQGPANYTALLGKQDGWRVTNESVYGSGYVAGQALQTRLQKIVAAGPQVVVVTAGRADDVSDPAAVGAAATKLYQDLRTRLPQAKIVVIGPMWLGGDAPARMLPVRDAIQAAATKAQLPVVDPLVNRWFNGSDQDGIAPDGEILNDKGHQRLAQLVDSAVTGTGVLPK</sequence>
<dbReference type="InterPro" id="IPR013830">
    <property type="entry name" value="SGNH_hydro"/>
</dbReference>
<dbReference type="RefSeq" id="WP_130293235.1">
    <property type="nucleotide sequence ID" value="NZ_SHKL01000001.1"/>
</dbReference>
<evidence type="ECO:0000313" key="4">
    <source>
        <dbReference type="EMBL" id="RZT89008.1"/>
    </source>
</evidence>
<dbReference type="CDD" id="cd00229">
    <property type="entry name" value="SGNH_hydrolase"/>
    <property type="match status" value="1"/>
</dbReference>
<dbReference type="Proteomes" id="UP000291591">
    <property type="component" value="Unassembled WGS sequence"/>
</dbReference>
<evidence type="ECO:0000259" key="3">
    <source>
        <dbReference type="Pfam" id="PF13472"/>
    </source>
</evidence>
<protein>
    <submittedName>
        <fullName evidence="4">GDSL-like lipase/acylhydrolase family protein</fullName>
    </submittedName>
</protein>
<feature type="chain" id="PRO_5038905711" evidence="2">
    <location>
        <begin position="25"/>
        <end position="261"/>
    </location>
</feature>
<feature type="domain" description="SGNH hydrolase-type esterase" evidence="3">
    <location>
        <begin position="81"/>
        <end position="244"/>
    </location>
</feature>
<dbReference type="OrthoDB" id="1828825at2"/>
<dbReference type="GO" id="GO:0016787">
    <property type="term" value="F:hydrolase activity"/>
    <property type="evidence" value="ECO:0007669"/>
    <property type="project" value="UniProtKB-KW"/>
</dbReference>
<feature type="signal peptide" evidence="2">
    <location>
        <begin position="1"/>
        <end position="24"/>
    </location>
</feature>
<organism evidence="4 5">
    <name type="scientific">Pseudonocardia sediminis</name>
    <dbReference type="NCBI Taxonomy" id="1397368"/>
    <lineage>
        <taxon>Bacteria</taxon>
        <taxon>Bacillati</taxon>
        <taxon>Actinomycetota</taxon>
        <taxon>Actinomycetes</taxon>
        <taxon>Pseudonocardiales</taxon>
        <taxon>Pseudonocardiaceae</taxon>
        <taxon>Pseudonocardia</taxon>
    </lineage>
</organism>
<dbReference type="AlphaFoldDB" id="A0A4Q7V5K1"/>
<evidence type="ECO:0000256" key="1">
    <source>
        <dbReference type="SAM" id="MobiDB-lite"/>
    </source>
</evidence>
<keyword evidence="4" id="KW-0378">Hydrolase</keyword>